<organism evidence="2 3">
    <name type="scientific">Paenibacillus septentrionalis</name>
    <dbReference type="NCBI Taxonomy" id="429342"/>
    <lineage>
        <taxon>Bacteria</taxon>
        <taxon>Bacillati</taxon>
        <taxon>Bacillota</taxon>
        <taxon>Bacilli</taxon>
        <taxon>Bacillales</taxon>
        <taxon>Paenibacillaceae</taxon>
        <taxon>Paenibacillus</taxon>
    </lineage>
</organism>
<protein>
    <submittedName>
        <fullName evidence="2">PCYCGC motif-containing (Lipo)protein</fullName>
    </submittedName>
</protein>
<keyword evidence="1" id="KW-0812">Transmembrane</keyword>
<dbReference type="InterPro" id="IPR025673">
    <property type="entry name" value="PCYCGC"/>
</dbReference>
<dbReference type="Proteomes" id="UP001596233">
    <property type="component" value="Unassembled WGS sequence"/>
</dbReference>
<dbReference type="EMBL" id="JBHSTE010000002">
    <property type="protein sequence ID" value="MFC6332497.1"/>
    <property type="molecule type" value="Genomic_DNA"/>
</dbReference>
<gene>
    <name evidence="2" type="ORF">ACFP56_07650</name>
</gene>
<keyword evidence="3" id="KW-1185">Reference proteome</keyword>
<feature type="transmembrane region" description="Helical" evidence="1">
    <location>
        <begin position="25"/>
        <end position="45"/>
    </location>
</feature>
<name>A0ABW1V177_9BACL</name>
<sequence length="172" mass="19168">MNEMNVDDMNQQQQLSEKPSSKLSGVMYLFLLGFALITLLAACSLSDKESHVHMVGSETWETTASAEELPQFLDNHTDLTRSLYGEVIEHAHHLSGLPCYCGCMEGTDIDEPHDSLLRCYLIEQLDDGSVTWTDHSTTCGICKQELQLAVEMSDSGNSLEEIKAAIDQQFKH</sequence>
<keyword evidence="1" id="KW-1133">Transmembrane helix</keyword>
<proteinExistence type="predicted"/>
<evidence type="ECO:0000313" key="2">
    <source>
        <dbReference type="EMBL" id="MFC6332497.1"/>
    </source>
</evidence>
<comment type="caution">
    <text evidence="2">The sequence shown here is derived from an EMBL/GenBank/DDBJ whole genome shotgun (WGS) entry which is preliminary data.</text>
</comment>
<evidence type="ECO:0000256" key="1">
    <source>
        <dbReference type="SAM" id="Phobius"/>
    </source>
</evidence>
<accession>A0ABW1V177</accession>
<dbReference type="RefSeq" id="WP_379232928.1">
    <property type="nucleotide sequence ID" value="NZ_JBHSTE010000002.1"/>
</dbReference>
<dbReference type="Pfam" id="PF13798">
    <property type="entry name" value="PCYCGC"/>
    <property type="match status" value="1"/>
</dbReference>
<reference evidence="3" key="1">
    <citation type="journal article" date="2019" name="Int. J. Syst. Evol. Microbiol.">
        <title>The Global Catalogue of Microorganisms (GCM) 10K type strain sequencing project: providing services to taxonomists for standard genome sequencing and annotation.</title>
        <authorList>
            <consortium name="The Broad Institute Genomics Platform"/>
            <consortium name="The Broad Institute Genome Sequencing Center for Infectious Disease"/>
            <person name="Wu L."/>
            <person name="Ma J."/>
        </authorList>
    </citation>
    <scope>NUCLEOTIDE SEQUENCE [LARGE SCALE GENOMIC DNA]</scope>
    <source>
        <strain evidence="3">PCU 280</strain>
    </source>
</reference>
<evidence type="ECO:0000313" key="3">
    <source>
        <dbReference type="Proteomes" id="UP001596233"/>
    </source>
</evidence>
<keyword evidence="1" id="KW-0472">Membrane</keyword>